<organism evidence="1 2">
    <name type="scientific">Sinorhizobium terangae</name>
    <dbReference type="NCBI Taxonomy" id="110322"/>
    <lineage>
        <taxon>Bacteria</taxon>
        <taxon>Pseudomonadati</taxon>
        <taxon>Pseudomonadota</taxon>
        <taxon>Alphaproteobacteria</taxon>
        <taxon>Hyphomicrobiales</taxon>
        <taxon>Rhizobiaceae</taxon>
        <taxon>Sinorhizobium/Ensifer group</taxon>
        <taxon>Sinorhizobium</taxon>
    </lineage>
</organism>
<dbReference type="AlphaFoldDB" id="A0A6N7L8H9"/>
<evidence type="ECO:0000313" key="2">
    <source>
        <dbReference type="Proteomes" id="UP000439983"/>
    </source>
</evidence>
<reference evidence="1 2" key="1">
    <citation type="journal article" date="2013" name="Genome Biol.">
        <title>Comparative genomics of the core and accessory genomes of 48 Sinorhizobium strains comprising five genospecies.</title>
        <authorList>
            <person name="Sugawara M."/>
            <person name="Epstein B."/>
            <person name="Badgley B.D."/>
            <person name="Unno T."/>
            <person name="Xu L."/>
            <person name="Reese J."/>
            <person name="Gyaneshwar P."/>
            <person name="Denny R."/>
            <person name="Mudge J."/>
            <person name="Bharti A.K."/>
            <person name="Farmer A.D."/>
            <person name="May G.D."/>
            <person name="Woodward J.E."/>
            <person name="Medigue C."/>
            <person name="Vallenet D."/>
            <person name="Lajus A."/>
            <person name="Rouy Z."/>
            <person name="Martinez-Vaz B."/>
            <person name="Tiffin P."/>
            <person name="Young N.D."/>
            <person name="Sadowsky M.J."/>
        </authorList>
    </citation>
    <scope>NUCLEOTIDE SEQUENCE [LARGE SCALE GENOMIC DNA]</scope>
    <source>
        <strain evidence="1 2">USDA4894</strain>
    </source>
</reference>
<dbReference type="OrthoDB" id="8689594at2"/>
<evidence type="ECO:0000313" key="1">
    <source>
        <dbReference type="EMBL" id="MQX14177.1"/>
    </source>
</evidence>
<sequence length="335" mass="39098">MRWEERVTKKIELTLACGDYEIVRALKEGDVRPDGIEMTILTEMDSTTRHWRFLRNGEFDVAEVSLSSYIAAKTRGLPFAAIPVFLHRRFRHGFIFTNTRSGIREPKDLIGRKVGVKSYLVTATLWLRGVLESEYGVPHKSIDWYAELDEDVDFTPPEGLRLHRLPDDKSVEQMLLDGEIDALLHPDLIEPIVRRDPRVGRLFPDYKREEIAYYKRTGIFPIMHVLGIRPEIVERHPWVPINLYQAFNEAKRIAMRRMENPRIVPLAWYREAWEEQQEILGDDPWAYGLDGQNRKTLETVVGYAHEQGLIDRKVPLSELFLDVSQGRKRGDKHRV</sequence>
<dbReference type="Pfam" id="PF12974">
    <property type="entry name" value="Phosphonate-bd"/>
    <property type="match status" value="1"/>
</dbReference>
<dbReference type="Gene3D" id="3.40.190.10">
    <property type="entry name" value="Periplasmic binding protein-like II"/>
    <property type="match status" value="2"/>
</dbReference>
<proteinExistence type="predicted"/>
<keyword evidence="2" id="KW-1185">Reference proteome</keyword>
<dbReference type="EMBL" id="WITC01000026">
    <property type="protein sequence ID" value="MQX14177.1"/>
    <property type="molecule type" value="Genomic_DNA"/>
</dbReference>
<dbReference type="SUPFAM" id="SSF53850">
    <property type="entry name" value="Periplasmic binding protein-like II"/>
    <property type="match status" value="1"/>
</dbReference>
<dbReference type="Proteomes" id="UP000439983">
    <property type="component" value="Unassembled WGS sequence"/>
</dbReference>
<name>A0A6N7L8H9_SINTE</name>
<gene>
    <name evidence="1" type="ORF">GHK62_05220</name>
</gene>
<accession>A0A6N7L8H9</accession>
<protein>
    <submittedName>
        <fullName evidence="1">ABC transporter substrate-binding protein</fullName>
    </submittedName>
</protein>
<comment type="caution">
    <text evidence="1">The sequence shown here is derived from an EMBL/GenBank/DDBJ whole genome shotgun (WGS) entry which is preliminary data.</text>
</comment>